<organism evidence="1 2">
    <name type="scientific">Nostoc cycadae WK-1</name>
    <dbReference type="NCBI Taxonomy" id="1861711"/>
    <lineage>
        <taxon>Bacteria</taxon>
        <taxon>Bacillati</taxon>
        <taxon>Cyanobacteriota</taxon>
        <taxon>Cyanophyceae</taxon>
        <taxon>Nostocales</taxon>
        <taxon>Nostocaceae</taxon>
        <taxon>Nostoc</taxon>
    </lineage>
</organism>
<dbReference type="AlphaFoldDB" id="A0A2H6LR83"/>
<dbReference type="EMBL" id="BDGE01000120">
    <property type="protein sequence ID" value="GBE95708.1"/>
    <property type="molecule type" value="Genomic_DNA"/>
</dbReference>
<evidence type="ECO:0000313" key="1">
    <source>
        <dbReference type="EMBL" id="GBE95708.1"/>
    </source>
</evidence>
<sequence>MAPAPVVAPATARLAFIPLRVITVNKITITIKQVQPAILLSKLEFSKSNDTKLPEKAEKNPDAPDSKHKEIICKTALLGSNPAFA</sequence>
<dbReference type="Proteomes" id="UP000236527">
    <property type="component" value="Unassembled WGS sequence"/>
</dbReference>
<protein>
    <submittedName>
        <fullName evidence="1">Uncharacterized protein</fullName>
    </submittedName>
</protein>
<dbReference type="RefSeq" id="WP_245895016.1">
    <property type="nucleotide sequence ID" value="NZ_DF978460.1"/>
</dbReference>
<name>A0A2H6LR83_9NOSO</name>
<reference evidence="2" key="1">
    <citation type="journal article" date="2018" name="Genome Announc.">
        <title>Draft Genome Sequence of the Nitrogen-Fixing and Hormogonia-Inducing Cyanobacterium Nostoc cycadae Strain WK-1, Isolated from the Coralloid Roots of Cycas revoluta.</title>
        <authorList>
            <person name="Kanesaki Y."/>
            <person name="Hirose M."/>
            <person name="Hirose Y."/>
            <person name="Fujisawa T."/>
            <person name="Nakamura Y."/>
            <person name="Watanabe S."/>
            <person name="Matsunaga S."/>
            <person name="Uchida H."/>
            <person name="Murakami A."/>
        </authorList>
    </citation>
    <scope>NUCLEOTIDE SEQUENCE [LARGE SCALE GENOMIC DNA]</scope>
    <source>
        <strain evidence="2">WK-1</strain>
    </source>
</reference>
<comment type="caution">
    <text evidence="1">The sequence shown here is derived from an EMBL/GenBank/DDBJ whole genome shotgun (WGS) entry which is preliminary data.</text>
</comment>
<gene>
    <name evidence="1" type="ORF">NCWK1_5496</name>
</gene>
<evidence type="ECO:0000313" key="2">
    <source>
        <dbReference type="Proteomes" id="UP000236527"/>
    </source>
</evidence>
<accession>A0A2H6LR83</accession>
<keyword evidence="2" id="KW-1185">Reference proteome</keyword>
<proteinExistence type="predicted"/>